<organism evidence="2 3">
    <name type="scientific">Toxocara canis</name>
    <name type="common">Canine roundworm</name>
    <dbReference type="NCBI Taxonomy" id="6265"/>
    <lineage>
        <taxon>Eukaryota</taxon>
        <taxon>Metazoa</taxon>
        <taxon>Ecdysozoa</taxon>
        <taxon>Nematoda</taxon>
        <taxon>Chromadorea</taxon>
        <taxon>Rhabditida</taxon>
        <taxon>Spirurina</taxon>
        <taxon>Ascaridomorpha</taxon>
        <taxon>Ascaridoidea</taxon>
        <taxon>Toxocaridae</taxon>
        <taxon>Toxocara</taxon>
    </lineage>
</organism>
<gene>
    <name evidence="2" type="primary">PEO1</name>
    <name evidence="2" type="ORF">Tcan_12409</name>
</gene>
<dbReference type="GO" id="GO:0005739">
    <property type="term" value="C:mitochondrion"/>
    <property type="evidence" value="ECO:0007669"/>
    <property type="project" value="TreeGrafter"/>
</dbReference>
<dbReference type="Proteomes" id="UP000031036">
    <property type="component" value="Unassembled WGS sequence"/>
</dbReference>
<dbReference type="AlphaFoldDB" id="A0A0B2VE78"/>
<accession>A0A0B2VE78</accession>
<evidence type="ECO:0000313" key="3">
    <source>
        <dbReference type="Proteomes" id="UP000031036"/>
    </source>
</evidence>
<dbReference type="OMA" id="NANRCYI"/>
<dbReference type="PROSITE" id="PS51199">
    <property type="entry name" value="SF4_HELICASE"/>
    <property type="match status" value="1"/>
</dbReference>
<name>A0A0B2VE78_TOXCA</name>
<dbReference type="GO" id="GO:0006264">
    <property type="term" value="P:mitochondrial DNA replication"/>
    <property type="evidence" value="ECO:0007669"/>
    <property type="project" value="TreeGrafter"/>
</dbReference>
<protein>
    <submittedName>
        <fullName evidence="2">Twinkle protein, mitochondrial</fullName>
    </submittedName>
</protein>
<comment type="caution">
    <text evidence="2">The sequence shown here is derived from an EMBL/GenBank/DDBJ whole genome shotgun (WGS) entry which is preliminary data.</text>
</comment>
<dbReference type="Pfam" id="PF03796">
    <property type="entry name" value="DnaB_C"/>
    <property type="match status" value="1"/>
</dbReference>
<dbReference type="SUPFAM" id="SSF52540">
    <property type="entry name" value="P-loop containing nucleoside triphosphate hydrolases"/>
    <property type="match status" value="1"/>
</dbReference>
<dbReference type="OrthoDB" id="275278at2759"/>
<evidence type="ECO:0000259" key="1">
    <source>
        <dbReference type="PROSITE" id="PS51199"/>
    </source>
</evidence>
<dbReference type="GO" id="GO:0005524">
    <property type="term" value="F:ATP binding"/>
    <property type="evidence" value="ECO:0007669"/>
    <property type="project" value="InterPro"/>
</dbReference>
<reference evidence="2 3" key="1">
    <citation type="submission" date="2014-11" db="EMBL/GenBank/DDBJ databases">
        <title>Genetic blueprint of the zoonotic pathogen Toxocara canis.</title>
        <authorList>
            <person name="Zhu X.-Q."/>
            <person name="Korhonen P.K."/>
            <person name="Cai H."/>
            <person name="Young N.D."/>
            <person name="Nejsum P."/>
            <person name="von Samson-Himmelstjerna G."/>
            <person name="Boag P.R."/>
            <person name="Tan P."/>
            <person name="Li Q."/>
            <person name="Min J."/>
            <person name="Yang Y."/>
            <person name="Wang X."/>
            <person name="Fang X."/>
            <person name="Hall R.S."/>
            <person name="Hofmann A."/>
            <person name="Sternberg P.W."/>
            <person name="Jex A.R."/>
            <person name="Gasser R.B."/>
        </authorList>
    </citation>
    <scope>NUCLEOTIDE SEQUENCE [LARGE SCALE GENOMIC DNA]</scope>
    <source>
        <strain evidence="2">PN_DK_2014</strain>
    </source>
</reference>
<dbReference type="InterPro" id="IPR027417">
    <property type="entry name" value="P-loop_NTPase"/>
</dbReference>
<dbReference type="EMBL" id="JPKZ01001870">
    <property type="protein sequence ID" value="KHN79749.1"/>
    <property type="molecule type" value="Genomic_DNA"/>
</dbReference>
<keyword evidence="3" id="KW-1185">Reference proteome</keyword>
<dbReference type="GO" id="GO:0003697">
    <property type="term" value="F:single-stranded DNA binding"/>
    <property type="evidence" value="ECO:0007669"/>
    <property type="project" value="InterPro"/>
</dbReference>
<dbReference type="Gene3D" id="3.40.50.300">
    <property type="entry name" value="P-loop containing nucleotide triphosphate hydrolases"/>
    <property type="match status" value="1"/>
</dbReference>
<feature type="domain" description="SF4 helicase" evidence="1">
    <location>
        <begin position="133"/>
        <end position="210"/>
    </location>
</feature>
<sequence length="210" mass="24310">MATASDHRIVLTTNERDALAVYEATGGMLSIALPMGEKIDTAVLPYLEDFDTVYLWFPYVHDRQAKDYASYLNANRCYIIDHKERPIELLRNERRREINKAIREEAIRVRNKGFRSMIDVRSDLKSEIINSRTKQYGIAQWKRFDVLNKYLSGFRPGELTVLTGGTGFGKTTFLCEYSLDLLSQGVRTLFCSFEMPDEKILKWMLVQYAA</sequence>
<dbReference type="GO" id="GO:0043139">
    <property type="term" value="F:5'-3' DNA helicase activity"/>
    <property type="evidence" value="ECO:0007669"/>
    <property type="project" value="InterPro"/>
</dbReference>
<evidence type="ECO:0000313" key="2">
    <source>
        <dbReference type="EMBL" id="KHN79749.1"/>
    </source>
</evidence>
<dbReference type="InterPro" id="IPR027032">
    <property type="entry name" value="Twinkle-like"/>
</dbReference>
<dbReference type="STRING" id="6265.A0A0B2VE78"/>
<dbReference type="InterPro" id="IPR007694">
    <property type="entry name" value="DNA_helicase_DnaB-like_C"/>
</dbReference>
<dbReference type="PANTHER" id="PTHR12873:SF0">
    <property type="entry name" value="TWINKLE MTDNA HELICASE"/>
    <property type="match status" value="1"/>
</dbReference>
<dbReference type="PANTHER" id="PTHR12873">
    <property type="entry name" value="T7-LIKE MITOCHONDRIAL DNA HELICASE"/>
    <property type="match status" value="1"/>
</dbReference>
<proteinExistence type="predicted"/>